<evidence type="ECO:0000313" key="3">
    <source>
        <dbReference type="Proteomes" id="UP000823634"/>
    </source>
</evidence>
<evidence type="ECO:0008006" key="4">
    <source>
        <dbReference type="Google" id="ProtNLM"/>
    </source>
</evidence>
<protein>
    <recommendedName>
        <fullName evidence="4">Lipoprotein</fullName>
    </recommendedName>
</protein>
<evidence type="ECO:0000256" key="1">
    <source>
        <dbReference type="SAM" id="SignalP"/>
    </source>
</evidence>
<feature type="signal peptide" evidence="1">
    <location>
        <begin position="1"/>
        <end position="22"/>
    </location>
</feature>
<reference evidence="2" key="2">
    <citation type="journal article" date="2021" name="PeerJ">
        <title>Extensive microbial diversity within the chicken gut microbiome revealed by metagenomics and culture.</title>
        <authorList>
            <person name="Gilroy R."/>
            <person name="Ravi A."/>
            <person name="Getino M."/>
            <person name="Pursley I."/>
            <person name="Horton D.L."/>
            <person name="Alikhan N.F."/>
            <person name="Baker D."/>
            <person name="Gharbi K."/>
            <person name="Hall N."/>
            <person name="Watson M."/>
            <person name="Adriaenssens E.M."/>
            <person name="Foster-Nyarko E."/>
            <person name="Jarju S."/>
            <person name="Secka A."/>
            <person name="Antonio M."/>
            <person name="Oren A."/>
            <person name="Chaudhuri R.R."/>
            <person name="La Ragione R."/>
            <person name="Hildebrand F."/>
            <person name="Pallen M.J."/>
        </authorList>
    </citation>
    <scope>NUCLEOTIDE SEQUENCE</scope>
    <source>
        <strain evidence="2">17113</strain>
    </source>
</reference>
<dbReference type="PROSITE" id="PS51257">
    <property type="entry name" value="PROKAR_LIPOPROTEIN"/>
    <property type="match status" value="1"/>
</dbReference>
<sequence length="158" mass="18116">MKRKLKFALPILCALALTGCQTNQSESEGTEGSSAPSEVTIDPKFEEYRHVQSAFNKGLELYAWKDGSEWVSGLLGGTNRYKTVEEIVDIQQNPCPIEIMRQILYTDYEQDVLDMCYIFIVSNPPLESELIHSGIMDQEELMYLIVFFGLEENYSYMF</sequence>
<keyword evidence="1" id="KW-0732">Signal</keyword>
<proteinExistence type="predicted"/>
<accession>A0A9D9DG32</accession>
<comment type="caution">
    <text evidence="2">The sequence shown here is derived from an EMBL/GenBank/DDBJ whole genome shotgun (WGS) entry which is preliminary data.</text>
</comment>
<evidence type="ECO:0000313" key="2">
    <source>
        <dbReference type="EMBL" id="MBO8426909.1"/>
    </source>
</evidence>
<name>A0A9D9DG32_9FIRM</name>
<gene>
    <name evidence="2" type="ORF">IAC61_06340</name>
</gene>
<dbReference type="Proteomes" id="UP000823634">
    <property type="component" value="Unassembled WGS sequence"/>
</dbReference>
<reference evidence="2" key="1">
    <citation type="submission" date="2020-10" db="EMBL/GenBank/DDBJ databases">
        <authorList>
            <person name="Gilroy R."/>
        </authorList>
    </citation>
    <scope>NUCLEOTIDE SEQUENCE</scope>
    <source>
        <strain evidence="2">17113</strain>
    </source>
</reference>
<dbReference type="EMBL" id="JADINA010000039">
    <property type="protein sequence ID" value="MBO8426909.1"/>
    <property type="molecule type" value="Genomic_DNA"/>
</dbReference>
<dbReference type="AlphaFoldDB" id="A0A9D9DG32"/>
<organism evidence="2 3">
    <name type="scientific">Candidatus Alloenteromonas pullistercoris</name>
    <dbReference type="NCBI Taxonomy" id="2840785"/>
    <lineage>
        <taxon>Bacteria</taxon>
        <taxon>Bacillati</taxon>
        <taxon>Bacillota</taxon>
        <taxon>Bacillota incertae sedis</taxon>
        <taxon>Candidatus Alloenteromonas</taxon>
    </lineage>
</organism>
<feature type="chain" id="PRO_5038824004" description="Lipoprotein" evidence="1">
    <location>
        <begin position="23"/>
        <end position="158"/>
    </location>
</feature>